<feature type="transmembrane region" description="Helical" evidence="1">
    <location>
        <begin position="92"/>
        <end position="113"/>
    </location>
</feature>
<dbReference type="HOGENOM" id="CLU_067817_1_0_9"/>
<proteinExistence type="predicted"/>
<dbReference type="KEGG" id="pms:KNP414_06927"/>
<gene>
    <name evidence="2" type="ordered locus">KNP414_06927</name>
</gene>
<keyword evidence="1" id="KW-0472">Membrane</keyword>
<dbReference type="Proteomes" id="UP000006620">
    <property type="component" value="Chromosome"/>
</dbReference>
<evidence type="ECO:0000256" key="1">
    <source>
        <dbReference type="SAM" id="Phobius"/>
    </source>
</evidence>
<dbReference type="InterPro" id="IPR053170">
    <property type="entry name" value="Transcription_regulator"/>
</dbReference>
<keyword evidence="1" id="KW-1133">Transmembrane helix</keyword>
<organism evidence="2 3">
    <name type="scientific">Paenibacillus mucilaginosus (strain KNP414)</name>
    <dbReference type="NCBI Taxonomy" id="1036673"/>
    <lineage>
        <taxon>Bacteria</taxon>
        <taxon>Bacillati</taxon>
        <taxon>Bacillota</taxon>
        <taxon>Bacilli</taxon>
        <taxon>Bacillales</taxon>
        <taxon>Paenibacillaceae</taxon>
        <taxon>Paenibacillus</taxon>
    </lineage>
</organism>
<dbReference type="PANTHER" id="PTHR40031">
    <property type="entry name" value="HYPOTHETICAL MEMBRANE SPANNING PROTEIN"/>
    <property type="match status" value="1"/>
</dbReference>
<evidence type="ECO:0008006" key="4">
    <source>
        <dbReference type="Google" id="ProtNLM"/>
    </source>
</evidence>
<keyword evidence="1" id="KW-0812">Transmembrane</keyword>
<feature type="transmembrane region" description="Helical" evidence="1">
    <location>
        <begin position="125"/>
        <end position="148"/>
    </location>
</feature>
<dbReference type="PATRIC" id="fig|1036673.3.peg.6461"/>
<dbReference type="Pfam" id="PF04307">
    <property type="entry name" value="YdjM"/>
    <property type="match status" value="1"/>
</dbReference>
<feature type="transmembrane region" description="Helical" evidence="1">
    <location>
        <begin position="62"/>
        <end position="85"/>
    </location>
</feature>
<evidence type="ECO:0000313" key="3">
    <source>
        <dbReference type="Proteomes" id="UP000006620"/>
    </source>
</evidence>
<dbReference type="InterPro" id="IPR007404">
    <property type="entry name" value="YdjM-like"/>
</dbReference>
<protein>
    <recommendedName>
        <fullName evidence="4">Membrane-bound metal-dependent hydrolase</fullName>
    </recommendedName>
</protein>
<name>F8FGR2_PAEMK</name>
<reference evidence="2 3" key="2">
    <citation type="journal article" date="2013" name="Genome Announc.">
        <title>Genome Sequence of Growth-Improving Paenibacillus mucilaginosus Strain KNP414.</title>
        <authorList>
            <person name="Lu J.J."/>
            <person name="Wang J.F."/>
            <person name="Hu X.F."/>
        </authorList>
    </citation>
    <scope>NUCLEOTIDE SEQUENCE [LARGE SCALE GENOMIC DNA]</scope>
    <source>
        <strain evidence="2 3">KNP414</strain>
    </source>
</reference>
<reference evidence="3" key="1">
    <citation type="submission" date="2011-06" db="EMBL/GenBank/DDBJ databases">
        <title>Complete genome sequence of Paenibacillus mucilaginosus KNP414.</title>
        <authorList>
            <person name="Wang J."/>
            <person name="Hu S."/>
            <person name="Hu X."/>
            <person name="Zhang B."/>
            <person name="Dong D."/>
            <person name="Zhang S."/>
            <person name="Zhao K."/>
            <person name="Wu D."/>
        </authorList>
    </citation>
    <scope>NUCLEOTIDE SEQUENCE [LARGE SCALE GENOMIC DNA]</scope>
    <source>
        <strain evidence="3">KNP414</strain>
    </source>
</reference>
<evidence type="ECO:0000313" key="2">
    <source>
        <dbReference type="EMBL" id="AEI45439.1"/>
    </source>
</evidence>
<dbReference type="EMBL" id="CP002869">
    <property type="protein sequence ID" value="AEI45439.1"/>
    <property type="molecule type" value="Genomic_DNA"/>
</dbReference>
<dbReference type="AlphaFoldDB" id="F8FGR2"/>
<dbReference type="PANTHER" id="PTHR40031:SF1">
    <property type="entry name" value="MEMBRANE-BOUND METAL-DEPENDENT HYDROLASE"/>
    <property type="match status" value="1"/>
</dbReference>
<accession>F8FGR2</accession>
<sequence length="294" mass="33280">MDTITHTLFGLTLYGAVDKAGMTKTERRALLFTTVAGSQIPDIDVISSWWDTTGRYQMWHRGLTHSVFLVPVWAALLAGLVRLFAKVRGWSWFVIALIAVFIHDTSDLFNAWGTGYFEPFSTMRITFGTIPIVDLVFWALMLGGYLFVRFGRGSRVPHKVYRTVWLLMGLYVAAQSAQGYSLYQDASARYEQVALSADFVPGVFTVIGKQGTTVDLLRGSVFTGVKPLATLTSAEPEQADLDRLFEQNPKARTLYEWSPFVVMVNDEQRIGLYDPRFYRNGQSFLFEYMEKKGL</sequence>
<dbReference type="RefSeq" id="WP_013920581.1">
    <property type="nucleotide sequence ID" value="NC_015690.1"/>
</dbReference>